<dbReference type="EMBL" id="MK500369">
    <property type="protein sequence ID" value="QBK87761.1"/>
    <property type="molecule type" value="Genomic_DNA"/>
</dbReference>
<evidence type="ECO:0000313" key="1">
    <source>
        <dbReference type="EMBL" id="QBK87761.1"/>
    </source>
</evidence>
<organism evidence="1">
    <name type="scientific">Marseillevirus LCMAC202</name>
    <dbReference type="NCBI Taxonomy" id="2506606"/>
    <lineage>
        <taxon>Viruses</taxon>
        <taxon>Varidnaviria</taxon>
        <taxon>Bamfordvirae</taxon>
        <taxon>Nucleocytoviricota</taxon>
        <taxon>Megaviricetes</taxon>
        <taxon>Pimascovirales</taxon>
        <taxon>Pimascovirales incertae sedis</taxon>
        <taxon>Marseilleviridae</taxon>
    </lineage>
</organism>
<protein>
    <submittedName>
        <fullName evidence="1">Uncharacterized protein</fullName>
    </submittedName>
</protein>
<sequence>MQDLRSEEGYPPIEECICPVCRTPVSDLKPKEIIHSAPPLQINIILTTDEIYTAFLNWQQSDRVAPLSWYIWVTLCEKYPSYDYDGLVTIAYVFADLINSEDIVPRPPSPDHRFQRVLTQVWR</sequence>
<reference evidence="1" key="1">
    <citation type="journal article" date="2019" name="MBio">
        <title>Virus Genomes from Deep Sea Sediments Expand the Ocean Megavirome and Support Independent Origins of Viral Gigantism.</title>
        <authorList>
            <person name="Backstrom D."/>
            <person name="Yutin N."/>
            <person name="Jorgensen S.L."/>
            <person name="Dharamshi J."/>
            <person name="Homa F."/>
            <person name="Zaremba-Niedwiedzka K."/>
            <person name="Spang A."/>
            <person name="Wolf Y.I."/>
            <person name="Koonin E.V."/>
            <person name="Ettema T.J."/>
        </authorList>
    </citation>
    <scope>NUCLEOTIDE SEQUENCE</scope>
</reference>
<accession>A0A481YXW0</accession>
<proteinExistence type="predicted"/>
<name>A0A481YXW0_9VIRU</name>
<gene>
    <name evidence="1" type="ORF">LCMAC202_00970</name>
</gene>